<dbReference type="Pfam" id="PF13292">
    <property type="entry name" value="DXP_synthase_N"/>
    <property type="match status" value="1"/>
</dbReference>
<evidence type="ECO:0000313" key="12">
    <source>
        <dbReference type="EMBL" id="QKN23784.1"/>
    </source>
</evidence>
<evidence type="ECO:0000313" key="13">
    <source>
        <dbReference type="Proteomes" id="UP000501316"/>
    </source>
</evidence>
<dbReference type="PANTHER" id="PTHR43322:SF5">
    <property type="entry name" value="1-DEOXY-D-XYLULOSE-5-PHOSPHATE SYNTHASE, CHLOROPLASTIC"/>
    <property type="match status" value="1"/>
</dbReference>
<keyword evidence="7 10" id="KW-0784">Thiamine biosynthesis</keyword>
<comment type="cofactor">
    <cofactor evidence="10">
        <name>Mg(2+)</name>
        <dbReference type="ChEBI" id="CHEBI:18420"/>
    </cofactor>
    <text evidence="10">Binds 1 Mg(2+) ion per subunit.</text>
</comment>
<dbReference type="InterPro" id="IPR049557">
    <property type="entry name" value="Transketolase_CS"/>
</dbReference>
<evidence type="ECO:0000256" key="3">
    <source>
        <dbReference type="ARBA" id="ARBA00011738"/>
    </source>
</evidence>
<dbReference type="Pfam" id="PF02779">
    <property type="entry name" value="Transket_pyr"/>
    <property type="match status" value="1"/>
</dbReference>
<dbReference type="CDD" id="cd02007">
    <property type="entry name" value="TPP_DXS"/>
    <property type="match status" value="1"/>
</dbReference>
<dbReference type="InterPro" id="IPR029061">
    <property type="entry name" value="THDP-binding"/>
</dbReference>
<feature type="binding site" evidence="10">
    <location>
        <position position="175"/>
    </location>
    <ligand>
        <name>thiamine diphosphate</name>
        <dbReference type="ChEBI" id="CHEBI:58937"/>
    </ligand>
</feature>
<feature type="binding site" evidence="10">
    <location>
        <begin position="115"/>
        <end position="117"/>
    </location>
    <ligand>
        <name>thiamine diphosphate</name>
        <dbReference type="ChEBI" id="CHEBI:58937"/>
    </ligand>
</feature>
<dbReference type="RefSeq" id="WP_174193074.1">
    <property type="nucleotide sequence ID" value="NZ_CP046051.1"/>
</dbReference>
<reference evidence="12 13" key="1">
    <citation type="submission" date="2019-11" db="EMBL/GenBank/DDBJ databases">
        <authorList>
            <person name="Ren C."/>
            <person name="Wang H."/>
            <person name="Xu Y."/>
        </authorList>
    </citation>
    <scope>NUCLEOTIDE SEQUENCE [LARGE SCALE GENOMIC DNA]</scope>
    <source>
        <strain evidence="12 13">LBM 19010</strain>
    </source>
</reference>
<dbReference type="SMART" id="SM00861">
    <property type="entry name" value="Transket_pyr"/>
    <property type="match status" value="1"/>
</dbReference>
<dbReference type="SUPFAM" id="SSF52922">
    <property type="entry name" value="TK C-terminal domain-like"/>
    <property type="match status" value="1"/>
</dbReference>
<comment type="subunit">
    <text evidence="3 10">Homodimer.</text>
</comment>
<keyword evidence="6 10" id="KW-0460">Magnesium</keyword>
<dbReference type="GO" id="GO:0005829">
    <property type="term" value="C:cytosol"/>
    <property type="evidence" value="ECO:0007669"/>
    <property type="project" value="TreeGrafter"/>
</dbReference>
<comment type="pathway">
    <text evidence="1 10">Metabolic intermediate biosynthesis; 1-deoxy-D-xylulose 5-phosphate biosynthesis; 1-deoxy-D-xylulose 5-phosphate from D-glyceraldehyde 3-phosphate and pyruvate: step 1/1.</text>
</comment>
<dbReference type="Pfam" id="PF02780">
    <property type="entry name" value="Transketolase_C"/>
    <property type="match status" value="1"/>
</dbReference>
<dbReference type="Gene3D" id="3.40.50.970">
    <property type="match status" value="2"/>
</dbReference>
<accession>A0A859DQC6</accession>
<comment type="cofactor">
    <cofactor evidence="10">
        <name>thiamine diphosphate</name>
        <dbReference type="ChEBI" id="CHEBI:58937"/>
    </cofactor>
    <text evidence="10">Binds 1 thiamine pyrophosphate per subunit.</text>
</comment>
<sequence>MSKLLDHIDSPDDLKKLNLAQLQQLCSEIRSAIIHTVSKNGGHLASNLGCVELTVALRRVFSSPDDAIVWDVGHQSYTHKLLTGRRKQFPTIRCKGGLSGFPNRQESKWDTFTAGHSSTSISAAFGIAEAKALSGKPGHVIAVIGDGALTGGMAYEGLNNAGRFGKNFIVILNDNKMSISRSVGAMARYLAQIRTKPAYLRAKSHVEDALQHIPVIGGPVCDSITVAKTMVRSVLYNSTFFEDMGFNYYGPFDGHNLPQMIEVLENAGQIDHPILLHVVTKKGRGYSYAEENPDTYHGVSSFNILTGKPNAKGGDNFSSVFGSTLCSLAEKDSRICAITASMKTGTGLETFSRRFPKRFFDTGIAEEHAVTFSGGLASQGMLPVFAVYSTFLQRGYDQIIHDVAIQKVKVVFGVDRAGIVGEDGETHQGIFDAAFLNTIPGITIFSPCYYDELITDLHRALYEVPGAVAVRYPRGAEPFRPADFLRTGRDYDRYGPADASCAIVTYGRLFANACRAQQALQEKGIPVEIIKLNCIKPIADGAVQAAADKQTAFFFEEGMQQGGIGEHFLYLLFSKQFCGHAYLHGIQDFVPHATAAQCLQSLGLDADGMIQTITTECKN</sequence>
<dbReference type="SUPFAM" id="SSF52518">
    <property type="entry name" value="Thiamin diphosphate-binding fold (THDP-binding)"/>
    <property type="match status" value="1"/>
</dbReference>
<evidence type="ECO:0000256" key="9">
    <source>
        <dbReference type="ARBA" id="ARBA00023229"/>
    </source>
</evidence>
<evidence type="ECO:0000256" key="8">
    <source>
        <dbReference type="ARBA" id="ARBA00023052"/>
    </source>
</evidence>
<comment type="similarity">
    <text evidence="2 10">Belongs to the transketolase family. DXPS subfamily.</text>
</comment>
<dbReference type="GO" id="GO:0008661">
    <property type="term" value="F:1-deoxy-D-xylulose-5-phosphate synthase activity"/>
    <property type="evidence" value="ECO:0007669"/>
    <property type="project" value="UniProtKB-UniRule"/>
</dbReference>
<feature type="binding site" evidence="10">
    <location>
        <position position="74"/>
    </location>
    <ligand>
        <name>thiamine diphosphate</name>
        <dbReference type="ChEBI" id="CHEBI:58937"/>
    </ligand>
</feature>
<evidence type="ECO:0000256" key="4">
    <source>
        <dbReference type="ARBA" id="ARBA00022679"/>
    </source>
</evidence>
<feature type="domain" description="Transketolase-like pyrimidine-binding" evidence="11">
    <location>
        <begin position="315"/>
        <end position="479"/>
    </location>
</feature>
<dbReference type="EC" id="2.2.1.7" evidence="10"/>
<dbReference type="InterPro" id="IPR033248">
    <property type="entry name" value="Transketolase_C"/>
</dbReference>
<proteinExistence type="inferred from homology"/>
<dbReference type="UniPathway" id="UPA00064">
    <property type="reaction ID" value="UER00091"/>
</dbReference>
<dbReference type="PANTHER" id="PTHR43322">
    <property type="entry name" value="1-D-DEOXYXYLULOSE 5-PHOSPHATE SYNTHASE-RELATED"/>
    <property type="match status" value="1"/>
</dbReference>
<dbReference type="KEGG" id="clf:GJQ69_04395"/>
<dbReference type="EMBL" id="CP046051">
    <property type="protein sequence ID" value="QKN23784.1"/>
    <property type="molecule type" value="Genomic_DNA"/>
</dbReference>
<dbReference type="InterPro" id="IPR009014">
    <property type="entry name" value="Transketo_C/PFOR_II"/>
</dbReference>
<feature type="binding site" evidence="10">
    <location>
        <position position="286"/>
    </location>
    <ligand>
        <name>thiamine diphosphate</name>
        <dbReference type="ChEBI" id="CHEBI:58937"/>
    </ligand>
</feature>
<keyword evidence="4 10" id="KW-0808">Transferase</keyword>
<gene>
    <name evidence="10 12" type="primary">dxs</name>
    <name evidence="12" type="ORF">GJQ69_04395</name>
</gene>
<feature type="binding site" evidence="10">
    <location>
        <begin position="147"/>
        <end position="148"/>
    </location>
    <ligand>
        <name>thiamine diphosphate</name>
        <dbReference type="ChEBI" id="CHEBI:58937"/>
    </ligand>
</feature>
<dbReference type="PROSITE" id="PS00802">
    <property type="entry name" value="TRANSKETOLASE_2"/>
    <property type="match status" value="1"/>
</dbReference>
<organism evidence="12 13">
    <name type="scientific">Caproicibacterium lactatifermentans</name>
    <dbReference type="NCBI Taxonomy" id="2666138"/>
    <lineage>
        <taxon>Bacteria</taxon>
        <taxon>Bacillati</taxon>
        <taxon>Bacillota</taxon>
        <taxon>Clostridia</taxon>
        <taxon>Eubacteriales</taxon>
        <taxon>Oscillospiraceae</taxon>
        <taxon>Caproicibacterium</taxon>
    </lineage>
</organism>
<evidence type="ECO:0000256" key="1">
    <source>
        <dbReference type="ARBA" id="ARBA00004980"/>
    </source>
</evidence>
<comment type="catalytic activity">
    <reaction evidence="10">
        <text>D-glyceraldehyde 3-phosphate + pyruvate + H(+) = 1-deoxy-D-xylulose 5-phosphate + CO2</text>
        <dbReference type="Rhea" id="RHEA:12605"/>
        <dbReference type="ChEBI" id="CHEBI:15361"/>
        <dbReference type="ChEBI" id="CHEBI:15378"/>
        <dbReference type="ChEBI" id="CHEBI:16526"/>
        <dbReference type="ChEBI" id="CHEBI:57792"/>
        <dbReference type="ChEBI" id="CHEBI:59776"/>
        <dbReference type="EC" id="2.2.1.7"/>
    </reaction>
</comment>
<dbReference type="CDD" id="cd07033">
    <property type="entry name" value="TPP_PYR_DXS_TK_like"/>
    <property type="match status" value="1"/>
</dbReference>
<dbReference type="NCBIfam" id="TIGR00204">
    <property type="entry name" value="dxs"/>
    <property type="match status" value="1"/>
</dbReference>
<dbReference type="GO" id="GO:0019288">
    <property type="term" value="P:isopentenyl diphosphate biosynthetic process, methylerythritol 4-phosphate pathway"/>
    <property type="evidence" value="ECO:0007669"/>
    <property type="project" value="TreeGrafter"/>
</dbReference>
<evidence type="ECO:0000256" key="5">
    <source>
        <dbReference type="ARBA" id="ARBA00022723"/>
    </source>
</evidence>
<dbReference type="PROSITE" id="PS00801">
    <property type="entry name" value="TRANSKETOLASE_1"/>
    <property type="match status" value="1"/>
</dbReference>
<keyword evidence="9 10" id="KW-0414">Isoprene biosynthesis</keyword>
<feature type="binding site" evidence="10">
    <location>
        <position position="146"/>
    </location>
    <ligand>
        <name>Mg(2+)</name>
        <dbReference type="ChEBI" id="CHEBI:18420"/>
    </ligand>
</feature>
<keyword evidence="5 10" id="KW-0479">Metal-binding</keyword>
<dbReference type="GO" id="GO:0016114">
    <property type="term" value="P:terpenoid biosynthetic process"/>
    <property type="evidence" value="ECO:0007669"/>
    <property type="project" value="UniProtKB-UniRule"/>
</dbReference>
<dbReference type="GO" id="GO:0000287">
    <property type="term" value="F:magnesium ion binding"/>
    <property type="evidence" value="ECO:0007669"/>
    <property type="project" value="UniProtKB-UniRule"/>
</dbReference>
<comment type="function">
    <text evidence="10">Catalyzes the acyloin condensation reaction between C atoms 2 and 3 of pyruvate and glyceraldehyde 3-phosphate to yield 1-deoxy-D-xylulose-5-phosphate (DXP).</text>
</comment>
<keyword evidence="8 10" id="KW-0786">Thiamine pyrophosphate</keyword>
<evidence type="ECO:0000256" key="2">
    <source>
        <dbReference type="ARBA" id="ARBA00011081"/>
    </source>
</evidence>
<dbReference type="InterPro" id="IPR020826">
    <property type="entry name" value="Transketolase_BS"/>
</dbReference>
<evidence type="ECO:0000256" key="7">
    <source>
        <dbReference type="ARBA" id="ARBA00022977"/>
    </source>
</evidence>
<dbReference type="HAMAP" id="MF_00315">
    <property type="entry name" value="DXP_synth"/>
    <property type="match status" value="1"/>
</dbReference>
<dbReference type="InterPro" id="IPR005477">
    <property type="entry name" value="Dxylulose-5-P_synthase"/>
</dbReference>
<feature type="binding site" evidence="10">
    <location>
        <position position="175"/>
    </location>
    <ligand>
        <name>Mg(2+)</name>
        <dbReference type="ChEBI" id="CHEBI:18420"/>
    </ligand>
</feature>
<dbReference type="GO" id="GO:0009228">
    <property type="term" value="P:thiamine biosynthetic process"/>
    <property type="evidence" value="ECO:0007669"/>
    <property type="project" value="UniProtKB-UniRule"/>
</dbReference>
<protein>
    <recommendedName>
        <fullName evidence="10">1-deoxy-D-xylulose-5-phosphate synthase</fullName>
        <ecNumber evidence="10">2.2.1.7</ecNumber>
    </recommendedName>
    <alternativeName>
        <fullName evidence="10">1-deoxyxylulose-5-phosphate synthase</fullName>
        <shortName evidence="10">DXP synthase</shortName>
        <shortName evidence="10">DXPS</shortName>
    </alternativeName>
</protein>
<dbReference type="Proteomes" id="UP000501316">
    <property type="component" value="Chromosome"/>
</dbReference>
<dbReference type="Gene3D" id="3.40.50.920">
    <property type="match status" value="1"/>
</dbReference>
<dbReference type="AlphaFoldDB" id="A0A859DQC6"/>
<name>A0A859DQC6_9FIRM</name>
<evidence type="ECO:0000256" key="6">
    <source>
        <dbReference type="ARBA" id="ARBA00022842"/>
    </source>
</evidence>
<dbReference type="GO" id="GO:0030976">
    <property type="term" value="F:thiamine pyrophosphate binding"/>
    <property type="evidence" value="ECO:0007669"/>
    <property type="project" value="UniProtKB-UniRule"/>
</dbReference>
<evidence type="ECO:0000259" key="11">
    <source>
        <dbReference type="SMART" id="SM00861"/>
    </source>
</evidence>
<evidence type="ECO:0000256" key="10">
    <source>
        <dbReference type="HAMAP-Rule" id="MF_00315"/>
    </source>
</evidence>
<feature type="binding site" evidence="10">
    <location>
        <position position="366"/>
    </location>
    <ligand>
        <name>thiamine diphosphate</name>
        <dbReference type="ChEBI" id="CHEBI:58937"/>
    </ligand>
</feature>
<dbReference type="InterPro" id="IPR005475">
    <property type="entry name" value="Transketolase-like_Pyr-bd"/>
</dbReference>
<dbReference type="NCBIfam" id="NF003933">
    <property type="entry name" value="PRK05444.2-2"/>
    <property type="match status" value="1"/>
</dbReference>